<gene>
    <name evidence="3" type="ORF">FHS19_001299</name>
</gene>
<dbReference type="PANTHER" id="PTHR36845">
    <property type="entry name" value="HYDROLASE, PUTATIVE (AFU_ORTHOLOGUE AFUA_7G05090)-RELATED"/>
    <property type="match status" value="1"/>
</dbReference>
<reference evidence="3 4" key="1">
    <citation type="submission" date="2020-08" db="EMBL/GenBank/DDBJ databases">
        <title>Genomic Encyclopedia of Type Strains, Phase III (KMG-III): the genomes of soil and plant-associated and newly described type strains.</title>
        <authorList>
            <person name="Whitman W."/>
        </authorList>
    </citation>
    <scope>NUCLEOTIDE SEQUENCE [LARGE SCALE GENOMIC DNA]</scope>
    <source>
        <strain evidence="3 4">CECT 5831</strain>
    </source>
</reference>
<dbReference type="GO" id="GO:0052757">
    <property type="term" value="F:chondroitin hydrolase activity"/>
    <property type="evidence" value="ECO:0007669"/>
    <property type="project" value="TreeGrafter"/>
</dbReference>
<dbReference type="EC" id="3.2.1.180" evidence="3"/>
<comment type="caution">
    <text evidence="3">The sequence shown here is derived from an EMBL/GenBank/DDBJ whole genome shotgun (WGS) entry which is preliminary data.</text>
</comment>
<evidence type="ECO:0000313" key="4">
    <source>
        <dbReference type="Proteomes" id="UP000517523"/>
    </source>
</evidence>
<evidence type="ECO:0000256" key="2">
    <source>
        <dbReference type="ARBA" id="ARBA00038358"/>
    </source>
</evidence>
<dbReference type="Gene3D" id="1.50.10.10">
    <property type="match status" value="1"/>
</dbReference>
<comment type="similarity">
    <text evidence="2">Belongs to the glycosyl hydrolase 88 family.</text>
</comment>
<dbReference type="InterPro" id="IPR008928">
    <property type="entry name" value="6-hairpin_glycosidase_sf"/>
</dbReference>
<evidence type="ECO:0000256" key="1">
    <source>
        <dbReference type="ARBA" id="ARBA00022801"/>
    </source>
</evidence>
<dbReference type="SUPFAM" id="SSF48208">
    <property type="entry name" value="Six-hairpin glycosidases"/>
    <property type="match status" value="1"/>
</dbReference>
<dbReference type="RefSeq" id="WP_183580176.1">
    <property type="nucleotide sequence ID" value="NZ_JACHXJ010000001.1"/>
</dbReference>
<sequence>MGETVPKQKGSEGNSVLISESVRQWAEGAWQQIVSKVERTSQRIGVSFPHASVNGVYDNMRPSWWTAGFWPGILWHIAEDGHHPGLQGIAELIEEKLDEPLYSLAVHHDAGFIWTLSAVADYRITGSERSKHRGLMAAAQLASRFNVKGSFIRAWHDLEQVNRAGWSIIDTVMNLPLLYWASEETADPRFRHIAAAHADTVLAHFLRPDGSSYHILQFDPETGEKIGVMSGQGYAEESAWSRGSAWTIYGLTLSYIYTGEERFLTGAKRAAHFFLANLPNDHVPHWDFRAPEEGGKPRDTSAGACAACGLIELSRLVPEAEARLYLHSAERILRSLHEHYGTWDMPGEEGLLLSGTSNLPGGVHIDTPLIYGDYFFVEAVSKLRGSSLRLW</sequence>
<dbReference type="PANTHER" id="PTHR36845:SF1">
    <property type="entry name" value="HYDROLASE, PUTATIVE (AFU_ORTHOLOGUE AFUA_7G05090)-RELATED"/>
    <property type="match status" value="1"/>
</dbReference>
<name>A0A839TIL6_9BACL</name>
<dbReference type="InterPro" id="IPR052369">
    <property type="entry name" value="UG_Glycosaminoglycan_Hydrolase"/>
</dbReference>
<dbReference type="Proteomes" id="UP000517523">
    <property type="component" value="Unassembled WGS sequence"/>
</dbReference>
<protein>
    <submittedName>
        <fullName evidence="3">Unsaturated chondroitin disaccharide hydrolase</fullName>
        <ecNumber evidence="3">3.2.1.180</ecNumber>
    </submittedName>
</protein>
<keyword evidence="3" id="KW-0326">Glycosidase</keyword>
<proteinExistence type="inferred from homology"/>
<dbReference type="InterPro" id="IPR012341">
    <property type="entry name" value="6hp_glycosidase-like_sf"/>
</dbReference>
<dbReference type="GO" id="GO:0000272">
    <property type="term" value="P:polysaccharide catabolic process"/>
    <property type="evidence" value="ECO:0007669"/>
    <property type="project" value="TreeGrafter"/>
</dbReference>
<dbReference type="EMBL" id="JACHXJ010000001">
    <property type="protein sequence ID" value="MBB3126645.1"/>
    <property type="molecule type" value="Genomic_DNA"/>
</dbReference>
<accession>A0A839TIL6</accession>
<organism evidence="3 4">
    <name type="scientific">Paenibacillus rhizosphaerae</name>
    <dbReference type="NCBI Taxonomy" id="297318"/>
    <lineage>
        <taxon>Bacteria</taxon>
        <taxon>Bacillati</taxon>
        <taxon>Bacillota</taxon>
        <taxon>Bacilli</taxon>
        <taxon>Bacillales</taxon>
        <taxon>Paenibacillaceae</taxon>
        <taxon>Paenibacillus</taxon>
    </lineage>
</organism>
<keyword evidence="1 3" id="KW-0378">Hydrolase</keyword>
<dbReference type="AlphaFoldDB" id="A0A839TIL6"/>
<dbReference type="GO" id="GO:0102212">
    <property type="term" value="F:unsaturated chondroitin disaccharide hydrolase activity"/>
    <property type="evidence" value="ECO:0007669"/>
    <property type="project" value="UniProtKB-EC"/>
</dbReference>
<evidence type="ECO:0000313" key="3">
    <source>
        <dbReference type="EMBL" id="MBB3126645.1"/>
    </source>
</evidence>